<keyword evidence="2" id="KW-0479">Metal-binding</keyword>
<evidence type="ECO:0000256" key="1">
    <source>
        <dbReference type="ARBA" id="ARBA00001946"/>
    </source>
</evidence>
<gene>
    <name evidence="5" type="ORF">Srubr_32250</name>
</gene>
<dbReference type="InterPro" id="IPR029065">
    <property type="entry name" value="Enolase_C-like"/>
</dbReference>
<keyword evidence="6" id="KW-1185">Reference proteome</keyword>
<comment type="caution">
    <text evidence="5">The sequence shown here is derived from an EMBL/GenBank/DDBJ whole genome shotgun (WGS) entry which is preliminary data.</text>
</comment>
<dbReference type="Pfam" id="PF13378">
    <property type="entry name" value="MR_MLE_C"/>
    <property type="match status" value="1"/>
</dbReference>
<evidence type="ECO:0000256" key="3">
    <source>
        <dbReference type="ARBA" id="ARBA00022842"/>
    </source>
</evidence>
<keyword evidence="3" id="KW-0460">Magnesium</keyword>
<comment type="cofactor">
    <cofactor evidence="1">
        <name>Mg(2+)</name>
        <dbReference type="ChEBI" id="CHEBI:18420"/>
    </cofactor>
</comment>
<dbReference type="Gene3D" id="3.30.390.10">
    <property type="entry name" value="Enolase-like, N-terminal domain"/>
    <property type="match status" value="1"/>
</dbReference>
<organism evidence="5 6">
    <name type="scientific">Streptomyces rubradiris</name>
    <name type="common">Streptomyces achromogenes subsp. rubradiris</name>
    <dbReference type="NCBI Taxonomy" id="285531"/>
    <lineage>
        <taxon>Bacteria</taxon>
        <taxon>Bacillati</taxon>
        <taxon>Actinomycetota</taxon>
        <taxon>Actinomycetes</taxon>
        <taxon>Kitasatosporales</taxon>
        <taxon>Streptomycetaceae</taxon>
        <taxon>Streptomyces</taxon>
    </lineage>
</organism>
<dbReference type="InterPro" id="IPR013341">
    <property type="entry name" value="Mandelate_racemase_N_dom"/>
</dbReference>
<reference evidence="6" key="1">
    <citation type="submission" date="2023-07" db="EMBL/GenBank/DDBJ databases">
        <title>Whole genome shotgun sequence of Streptomyces achromogenes subsp. rubradiris NBRC 14000.</title>
        <authorList>
            <person name="Komaki H."/>
            <person name="Tamura T."/>
        </authorList>
    </citation>
    <scope>NUCLEOTIDE SEQUENCE [LARGE SCALE GENOMIC DNA]</scope>
    <source>
        <strain evidence="6">NBRC 14000</strain>
    </source>
</reference>
<accession>A0ABQ3RC12</accession>
<dbReference type="PANTHER" id="PTHR13794">
    <property type="entry name" value="ENOLASE SUPERFAMILY, MANDELATE RACEMASE"/>
    <property type="match status" value="1"/>
</dbReference>
<dbReference type="SUPFAM" id="SSF54826">
    <property type="entry name" value="Enolase N-terminal domain-like"/>
    <property type="match status" value="1"/>
</dbReference>
<dbReference type="SFLD" id="SFLDS00001">
    <property type="entry name" value="Enolase"/>
    <property type="match status" value="1"/>
</dbReference>
<proteinExistence type="predicted"/>
<dbReference type="EMBL" id="BNEA01000015">
    <property type="protein sequence ID" value="GHI53379.1"/>
    <property type="molecule type" value="Genomic_DNA"/>
</dbReference>
<evidence type="ECO:0000259" key="4">
    <source>
        <dbReference type="SMART" id="SM00922"/>
    </source>
</evidence>
<sequence length="369" mass="38876">MSDQPAVDAVDTAVYTVPTDAPEADGTLAWDRTTLVLVTARSGTTTGLGYTYAPAATAHLVRELLAGTVTGLSAYDVPRANERMCRAVRNAGLPGLAAQAIAAADIALWDLKARLLGLPLVHLLGAARTDVPVYGSGGFTTYDAGRQERQLRGWAEDQGIPRVKIKIGESWGARQDRDLERVARARATVGDTAELYVDANGGYTGGQAVRVAGALADQGVTWFEEPVSSDHLTVLAGIRGRIPLDVAAGEYGYTLPYFEHMLAAGAVDCLQADVTRCGGITVWLRAAALAQARGIDISGHCAPHAHAHAAAAVPNLRHLEWFHDHVRIEHLLFDGVLDPAGGSVTPGADGAPGLGLTLARERAAPYRTE</sequence>
<dbReference type="InterPro" id="IPR029017">
    <property type="entry name" value="Enolase-like_N"/>
</dbReference>
<dbReference type="SUPFAM" id="SSF51604">
    <property type="entry name" value="Enolase C-terminal domain-like"/>
    <property type="match status" value="1"/>
</dbReference>
<dbReference type="Gene3D" id="3.20.20.120">
    <property type="entry name" value="Enolase-like C-terminal domain"/>
    <property type="match status" value="1"/>
</dbReference>
<dbReference type="Proteomes" id="UP000646738">
    <property type="component" value="Unassembled WGS sequence"/>
</dbReference>
<protein>
    <submittedName>
        <fullName evidence="5">Mandelate racemase</fullName>
    </submittedName>
</protein>
<dbReference type="SFLD" id="SFLDG00179">
    <property type="entry name" value="mandelate_racemase"/>
    <property type="match status" value="1"/>
</dbReference>
<name>A0ABQ3RC12_STRRR</name>
<evidence type="ECO:0000256" key="2">
    <source>
        <dbReference type="ARBA" id="ARBA00022723"/>
    </source>
</evidence>
<evidence type="ECO:0000313" key="5">
    <source>
        <dbReference type="EMBL" id="GHI53379.1"/>
    </source>
</evidence>
<evidence type="ECO:0000313" key="6">
    <source>
        <dbReference type="Proteomes" id="UP000646738"/>
    </source>
</evidence>
<feature type="domain" description="Mandelate racemase/muconate lactonizing enzyme C-terminal" evidence="4">
    <location>
        <begin position="144"/>
        <end position="245"/>
    </location>
</feature>
<dbReference type="RefSeq" id="WP_189988922.1">
    <property type="nucleotide sequence ID" value="NZ_BNCB01000001.1"/>
</dbReference>
<dbReference type="PANTHER" id="PTHR13794:SF58">
    <property type="entry name" value="MITOCHONDRIAL ENOLASE SUPERFAMILY MEMBER 1"/>
    <property type="match status" value="1"/>
</dbReference>
<dbReference type="SMART" id="SM00922">
    <property type="entry name" value="MR_MLE"/>
    <property type="match status" value="1"/>
</dbReference>
<dbReference type="InterPro" id="IPR036849">
    <property type="entry name" value="Enolase-like_C_sf"/>
</dbReference>
<dbReference type="InterPro" id="IPR013342">
    <property type="entry name" value="Mandelate_racemase_C"/>
</dbReference>
<dbReference type="InterPro" id="IPR046945">
    <property type="entry name" value="RHMD-like"/>
</dbReference>
<dbReference type="Pfam" id="PF02746">
    <property type="entry name" value="MR_MLE_N"/>
    <property type="match status" value="1"/>
</dbReference>